<gene>
    <name evidence="2" type="ORF">GCM10023150_21600</name>
</gene>
<dbReference type="RefSeq" id="WP_223579193.1">
    <property type="nucleotide sequence ID" value="NZ_BAABFU010000003.1"/>
</dbReference>
<dbReference type="Gene3D" id="3.40.50.720">
    <property type="entry name" value="NAD(P)-binding Rossmann-like Domain"/>
    <property type="match status" value="1"/>
</dbReference>
<dbReference type="CDD" id="cd00757">
    <property type="entry name" value="ThiF_MoeB_HesA_family"/>
    <property type="match status" value="1"/>
</dbReference>
<dbReference type="SUPFAM" id="SSF69572">
    <property type="entry name" value="Activating enzymes of the ubiquitin-like proteins"/>
    <property type="match status" value="1"/>
</dbReference>
<name>A0ABP8I8B2_9GAMM</name>
<organism evidence="2 3">
    <name type="scientific">Kangiella taiwanensis</name>
    <dbReference type="NCBI Taxonomy" id="1079179"/>
    <lineage>
        <taxon>Bacteria</taxon>
        <taxon>Pseudomonadati</taxon>
        <taxon>Pseudomonadota</taxon>
        <taxon>Gammaproteobacteria</taxon>
        <taxon>Kangiellales</taxon>
        <taxon>Kangiellaceae</taxon>
        <taxon>Kangiella</taxon>
    </lineage>
</organism>
<accession>A0ABP8I8B2</accession>
<comment type="caution">
    <text evidence="2">The sequence shown here is derived from an EMBL/GenBank/DDBJ whole genome shotgun (WGS) entry which is preliminary data.</text>
</comment>
<dbReference type="NCBIfam" id="NF004281">
    <property type="entry name" value="PRK05690.1"/>
    <property type="match status" value="1"/>
</dbReference>
<dbReference type="InterPro" id="IPR045886">
    <property type="entry name" value="ThiF/MoeB/HesA"/>
</dbReference>
<feature type="domain" description="THIF-type NAD/FAD binding fold" evidence="1">
    <location>
        <begin position="10"/>
        <end position="245"/>
    </location>
</feature>
<proteinExistence type="predicted"/>
<dbReference type="PANTHER" id="PTHR10953">
    <property type="entry name" value="UBIQUITIN-ACTIVATING ENZYME E1"/>
    <property type="match status" value="1"/>
</dbReference>
<sequence>MLSQSELLQFSRHIILPEIDIQGQEAIKSSHVLIIGLGGLGSPAAMYLAAAGVGEMTVVDNDLVETSNLQRQIIHQTNTVGKSKTESARAAIESLSPYTKVNTISEKASREVLGQFNSSNLTLALDCTDNFESRFLINEWSVANQIPLVSATAVAFSGQLAVFNRKQEDACYHCLYSNMDLPEGDCTDQGILSPVVGTMGSLQATEALKLILELEQPNGSFLLKYESLKTTFQKFKVPKDPNCSVCS</sequence>
<reference evidence="3" key="1">
    <citation type="journal article" date="2019" name="Int. J. Syst. Evol. Microbiol.">
        <title>The Global Catalogue of Microorganisms (GCM) 10K type strain sequencing project: providing services to taxonomists for standard genome sequencing and annotation.</title>
        <authorList>
            <consortium name="The Broad Institute Genomics Platform"/>
            <consortium name="The Broad Institute Genome Sequencing Center for Infectious Disease"/>
            <person name="Wu L."/>
            <person name="Ma J."/>
        </authorList>
    </citation>
    <scope>NUCLEOTIDE SEQUENCE [LARGE SCALE GENOMIC DNA]</scope>
    <source>
        <strain evidence="3">JCM 17727</strain>
    </source>
</reference>
<dbReference type="Proteomes" id="UP001501294">
    <property type="component" value="Unassembled WGS sequence"/>
</dbReference>
<dbReference type="GO" id="GO:0016779">
    <property type="term" value="F:nucleotidyltransferase activity"/>
    <property type="evidence" value="ECO:0007669"/>
    <property type="project" value="UniProtKB-KW"/>
</dbReference>
<keyword evidence="3" id="KW-1185">Reference proteome</keyword>
<protein>
    <submittedName>
        <fullName evidence="2">Molybdopterin-synthase adenylyltransferase MoeB</fullName>
    </submittedName>
</protein>
<dbReference type="Pfam" id="PF00899">
    <property type="entry name" value="ThiF"/>
    <property type="match status" value="1"/>
</dbReference>
<dbReference type="EMBL" id="BAABFU010000003">
    <property type="protein sequence ID" value="GAA4353209.1"/>
    <property type="molecule type" value="Genomic_DNA"/>
</dbReference>
<keyword evidence="2" id="KW-0548">Nucleotidyltransferase</keyword>
<dbReference type="InterPro" id="IPR035985">
    <property type="entry name" value="Ubiquitin-activating_enz"/>
</dbReference>
<dbReference type="InterPro" id="IPR000594">
    <property type="entry name" value="ThiF_NAD_FAD-bd"/>
</dbReference>
<evidence type="ECO:0000313" key="3">
    <source>
        <dbReference type="Proteomes" id="UP001501294"/>
    </source>
</evidence>
<evidence type="ECO:0000313" key="2">
    <source>
        <dbReference type="EMBL" id="GAA4353209.1"/>
    </source>
</evidence>
<dbReference type="PANTHER" id="PTHR10953:SF102">
    <property type="entry name" value="ADENYLYLTRANSFERASE AND SULFURTRANSFERASE MOCS3"/>
    <property type="match status" value="1"/>
</dbReference>
<keyword evidence="2" id="KW-0808">Transferase</keyword>
<evidence type="ECO:0000259" key="1">
    <source>
        <dbReference type="Pfam" id="PF00899"/>
    </source>
</evidence>